<dbReference type="AlphaFoldDB" id="A0A162KZC4"/>
<dbReference type="GO" id="GO:0016020">
    <property type="term" value="C:membrane"/>
    <property type="evidence" value="ECO:0007669"/>
    <property type="project" value="InterPro"/>
</dbReference>
<feature type="coiled-coil region" evidence="3">
    <location>
        <begin position="170"/>
        <end position="214"/>
    </location>
</feature>
<keyword evidence="4" id="KW-0812">Transmembrane</keyword>
<sequence>MGKIVFFILMILFADLFFNLFLYEKIKYNKIVKYYDDVLDKILSGNFTYNFQRKDSISNKIDRLCKDMLVWIYKTLNSSITMGDDLEYISNSCSMSKKGLLKIKGYINEFNKNANAICDKISECSNLSANMANSEVEMRKFSDSVTGSGKKADEYITRSSESVEKSVTILENMNSSMELLSNNISNLSNITDKIENMAELINKLTANINLLSLNASIEAARAGENGKGFAIVALEIGKLADESAVYSKNIKSQVDEIKGHTVDTVKSIEDLIEKSSQGKDSIKSIKNYFSEFSSEIHNINNNLAFLSQKIVEQTEHTQYVAAFNQNLAAFFADFKRDVSVIVVETENQSALEDENIECSQKMHFSMEKLTDFTKEFEKIIESKLIEYCNDIAEKICKDNFTIEKLCEYVGKTNISSFYITDGDGVIVMTNDSETMGFRFEDNPSSQTFQFRKILSNRDLVVVQDFVKRDLDGKYYKFAGISRRDKKGIVQASISMDDIVNLRNCCA</sequence>
<dbReference type="GO" id="GO:0007165">
    <property type="term" value="P:signal transduction"/>
    <property type="evidence" value="ECO:0007669"/>
    <property type="project" value="UniProtKB-KW"/>
</dbReference>
<evidence type="ECO:0000313" key="7">
    <source>
        <dbReference type="EMBL" id="OBR92023.1"/>
    </source>
</evidence>
<feature type="domain" description="Methyl-accepting transducer" evidence="5">
    <location>
        <begin position="92"/>
        <end position="328"/>
    </location>
</feature>
<evidence type="ECO:0000259" key="5">
    <source>
        <dbReference type="PROSITE" id="PS50111"/>
    </source>
</evidence>
<dbReference type="PANTHER" id="PTHR32089:SF112">
    <property type="entry name" value="LYSOZYME-LIKE PROTEIN-RELATED"/>
    <property type="match status" value="1"/>
</dbReference>
<dbReference type="RefSeq" id="WP_013238459.1">
    <property type="nucleotide sequence ID" value="NZ_LITQ01000045.1"/>
</dbReference>
<dbReference type="PROSITE" id="PS50111">
    <property type="entry name" value="CHEMOTAXIS_TRANSDUC_2"/>
    <property type="match status" value="1"/>
</dbReference>
<dbReference type="Proteomes" id="UP000093694">
    <property type="component" value="Unassembled WGS sequence"/>
</dbReference>
<dbReference type="PANTHER" id="PTHR32089">
    <property type="entry name" value="METHYL-ACCEPTING CHEMOTAXIS PROTEIN MCPB"/>
    <property type="match status" value="1"/>
</dbReference>
<accession>A0A162KZC4</accession>
<keyword evidence="4" id="KW-0472">Membrane</keyword>
<evidence type="ECO:0000256" key="4">
    <source>
        <dbReference type="SAM" id="Phobius"/>
    </source>
</evidence>
<comment type="caution">
    <text evidence="6">The sequence shown here is derived from an EMBL/GenBank/DDBJ whole genome shotgun (WGS) entry which is preliminary data.</text>
</comment>
<protein>
    <submittedName>
        <fullName evidence="6 7">Methyl-accepting chemotaxis protein YoaH</fullName>
    </submittedName>
</protein>
<evidence type="ECO:0000313" key="6">
    <source>
        <dbReference type="EMBL" id="OAA86296.1"/>
    </source>
</evidence>
<reference evidence="6 8" key="1">
    <citation type="journal article" date="2015" name="Biotechnol. Bioeng.">
        <title>Genome sequence and phenotypic characterization of Caulobacter segnis.</title>
        <authorList>
            <person name="Patel S."/>
            <person name="Fletcher B."/>
            <person name="Scott D.C."/>
            <person name="Ely B."/>
        </authorList>
    </citation>
    <scope>NUCLEOTIDE SEQUENCE [LARGE SCALE GENOMIC DNA]</scope>
    <source>
        <strain evidence="6 8">PS02</strain>
    </source>
</reference>
<evidence type="ECO:0000256" key="3">
    <source>
        <dbReference type="SAM" id="Coils"/>
    </source>
</evidence>
<dbReference type="SUPFAM" id="SSF58104">
    <property type="entry name" value="Methyl-accepting chemotaxis protein (MCP) signaling domain"/>
    <property type="match status" value="1"/>
</dbReference>
<dbReference type="EMBL" id="LROR01000063">
    <property type="protein sequence ID" value="OBR92023.1"/>
    <property type="molecule type" value="Genomic_DNA"/>
</dbReference>
<keyword evidence="3" id="KW-0175">Coiled coil</keyword>
<dbReference type="Gene3D" id="1.10.287.950">
    <property type="entry name" value="Methyl-accepting chemotaxis protein"/>
    <property type="match status" value="1"/>
</dbReference>
<feature type="transmembrane region" description="Helical" evidence="4">
    <location>
        <begin position="6"/>
        <end position="23"/>
    </location>
</feature>
<dbReference type="EMBL" id="LITQ01000045">
    <property type="protein sequence ID" value="OAA86296.1"/>
    <property type="molecule type" value="Genomic_DNA"/>
</dbReference>
<organism evidence="6 8">
    <name type="scientific">Clostridium coskatii</name>
    <dbReference type="NCBI Taxonomy" id="1705578"/>
    <lineage>
        <taxon>Bacteria</taxon>
        <taxon>Bacillati</taxon>
        <taxon>Bacillota</taxon>
        <taxon>Clostridia</taxon>
        <taxon>Eubacteriales</taxon>
        <taxon>Clostridiaceae</taxon>
        <taxon>Clostridium</taxon>
    </lineage>
</organism>
<evidence type="ECO:0000256" key="2">
    <source>
        <dbReference type="PROSITE-ProRule" id="PRU00284"/>
    </source>
</evidence>
<keyword evidence="1 2" id="KW-0807">Transducer</keyword>
<dbReference type="Pfam" id="PF00015">
    <property type="entry name" value="MCPsignal"/>
    <property type="match status" value="1"/>
</dbReference>
<name>A0A162KZC4_9CLOT</name>
<gene>
    <name evidence="6" type="primary">yoaH_2</name>
    <name evidence="7" type="ORF">CLCOS_32260</name>
    <name evidence="6" type="ORF">WX73_03100</name>
</gene>
<dbReference type="Proteomes" id="UP000077384">
    <property type="component" value="Unassembled WGS sequence"/>
</dbReference>
<reference evidence="7 9" key="2">
    <citation type="journal article" date="2016" name="Front. Microbiol.">
        <title>Industrial Acetogenic Biocatalysts: A Comparative Metabolic and Genomic Analysis.</title>
        <authorList>
            <person name="Bengelsdorf F."/>
            <person name="Poehlein A."/>
            <person name="Sonja S."/>
            <person name="Erz C."/>
            <person name="Hummel T."/>
            <person name="Hoffmeister S."/>
            <person name="Daniel R."/>
            <person name="Durre P."/>
        </authorList>
    </citation>
    <scope>NUCLEOTIDE SEQUENCE [LARGE SCALE GENOMIC DNA]</scope>
    <source>
        <strain evidence="7 9">PTA-10522</strain>
    </source>
</reference>
<evidence type="ECO:0000256" key="1">
    <source>
        <dbReference type="ARBA" id="ARBA00023224"/>
    </source>
</evidence>
<evidence type="ECO:0000313" key="9">
    <source>
        <dbReference type="Proteomes" id="UP000093694"/>
    </source>
</evidence>
<evidence type="ECO:0000313" key="8">
    <source>
        <dbReference type="Proteomes" id="UP000077384"/>
    </source>
</evidence>
<dbReference type="PATRIC" id="fig|1705578.3.peg.3160"/>
<keyword evidence="9" id="KW-1185">Reference proteome</keyword>
<proteinExistence type="predicted"/>
<dbReference type="SMART" id="SM00283">
    <property type="entry name" value="MA"/>
    <property type="match status" value="1"/>
</dbReference>
<dbReference type="InterPro" id="IPR004089">
    <property type="entry name" value="MCPsignal_dom"/>
</dbReference>
<keyword evidence="4" id="KW-1133">Transmembrane helix</keyword>